<feature type="transmembrane region" description="Helical" evidence="10">
    <location>
        <begin position="1352"/>
        <end position="1373"/>
    </location>
</feature>
<evidence type="ECO:0000256" key="10">
    <source>
        <dbReference type="SAM" id="Phobius"/>
    </source>
</evidence>
<evidence type="ECO:0000256" key="8">
    <source>
        <dbReference type="ARBA" id="ARBA00023157"/>
    </source>
</evidence>
<feature type="disulfide bond" evidence="9">
    <location>
        <begin position="618"/>
        <end position="627"/>
    </location>
</feature>
<evidence type="ECO:0000256" key="3">
    <source>
        <dbReference type="ARBA" id="ARBA00022536"/>
    </source>
</evidence>
<evidence type="ECO:0000256" key="2">
    <source>
        <dbReference type="ARBA" id="ARBA00007200"/>
    </source>
</evidence>
<gene>
    <name evidence="12" type="ORF">OKIOD_LOCUS5363</name>
</gene>
<dbReference type="Pfam" id="PF00008">
    <property type="entry name" value="EGF"/>
    <property type="match status" value="1"/>
</dbReference>
<feature type="domain" description="EGF-like" evidence="11">
    <location>
        <begin position="529"/>
        <end position="565"/>
    </location>
</feature>
<comment type="similarity">
    <text evidence="2">Belongs to the polycystin family.</text>
</comment>
<dbReference type="InterPro" id="IPR046791">
    <property type="entry name" value="Polycystin_dom"/>
</dbReference>
<evidence type="ECO:0000256" key="1">
    <source>
        <dbReference type="ARBA" id="ARBA00004141"/>
    </source>
</evidence>
<keyword evidence="5" id="KW-0677">Repeat</keyword>
<dbReference type="EMBL" id="OU015569">
    <property type="protein sequence ID" value="CAG5094716.1"/>
    <property type="molecule type" value="Genomic_DNA"/>
</dbReference>
<keyword evidence="4 10" id="KW-0812">Transmembrane</keyword>
<name>A0ABN7S7Y2_OIKDI</name>
<evidence type="ECO:0000256" key="7">
    <source>
        <dbReference type="ARBA" id="ARBA00023136"/>
    </source>
</evidence>
<dbReference type="SMART" id="SM00179">
    <property type="entry name" value="EGF_CA"/>
    <property type="match status" value="5"/>
</dbReference>
<feature type="domain" description="EGF-like" evidence="11">
    <location>
        <begin position="593"/>
        <end position="628"/>
    </location>
</feature>
<comment type="caution">
    <text evidence="9">Lacks conserved residue(s) required for the propagation of feature annotation.</text>
</comment>
<dbReference type="Gene3D" id="2.10.25.10">
    <property type="entry name" value="Laminin"/>
    <property type="match status" value="5"/>
</dbReference>
<keyword evidence="8 9" id="KW-1015">Disulfide bond</keyword>
<feature type="transmembrane region" description="Helical" evidence="10">
    <location>
        <begin position="969"/>
        <end position="992"/>
    </location>
</feature>
<evidence type="ECO:0000259" key="11">
    <source>
        <dbReference type="PROSITE" id="PS50026"/>
    </source>
</evidence>
<dbReference type="PROSITE" id="PS01186">
    <property type="entry name" value="EGF_2"/>
    <property type="match status" value="2"/>
</dbReference>
<feature type="domain" description="EGF-like" evidence="11">
    <location>
        <begin position="679"/>
        <end position="720"/>
    </location>
</feature>
<organism evidence="12 13">
    <name type="scientific">Oikopleura dioica</name>
    <name type="common">Tunicate</name>
    <dbReference type="NCBI Taxonomy" id="34765"/>
    <lineage>
        <taxon>Eukaryota</taxon>
        <taxon>Metazoa</taxon>
        <taxon>Chordata</taxon>
        <taxon>Tunicata</taxon>
        <taxon>Appendicularia</taxon>
        <taxon>Copelata</taxon>
        <taxon>Oikopleuridae</taxon>
        <taxon>Oikopleura</taxon>
    </lineage>
</organism>
<feature type="transmembrane region" description="Helical" evidence="10">
    <location>
        <begin position="1444"/>
        <end position="1466"/>
    </location>
</feature>
<dbReference type="PANTHER" id="PTHR24034">
    <property type="entry name" value="EGF-LIKE DOMAIN-CONTAINING PROTEIN"/>
    <property type="match status" value="1"/>
</dbReference>
<dbReference type="Proteomes" id="UP001158576">
    <property type="component" value="Chromosome XSR"/>
</dbReference>
<proteinExistence type="inferred from homology"/>
<feature type="transmembrane region" description="Helical" evidence="10">
    <location>
        <begin position="1403"/>
        <end position="1424"/>
    </location>
</feature>
<evidence type="ECO:0000256" key="6">
    <source>
        <dbReference type="ARBA" id="ARBA00022989"/>
    </source>
</evidence>
<feature type="transmembrane region" description="Helical" evidence="10">
    <location>
        <begin position="1004"/>
        <end position="1023"/>
    </location>
</feature>
<accession>A0ABN7S7Y2</accession>
<keyword evidence="7 10" id="KW-0472">Membrane</keyword>
<sequence length="1575" mass="177621">MVAFPINGSVMVNAVICQLADDGHKFNDFLGVYWHYLLVSQPLVSRTTSWIEDQCTSHQGSVPHIIDNRMFHHLTIWGKSRNITDFLVRANDDLRWLSTDTDRDAARTGPSSYKLFNVTSGLLPVPGDFKFEDYQENENALVCEFSSHRVFAIKPVNQTEIPGVQCESTSASSIEGSSTEDYFSPNFNRNKVLIHGMDFGSCDDPFYYNTSMKFDSLSWEGNRYGSSVEAWLFLPRTQTSEMANFGAIPGIAPFTPCVSKFKASAMPRACFNPLDNVTLMLGVNMNLEERNYKARWPRVRLRLRIDFYEEADSWLQIYENDPFRSEFHEVSDLSTQELTIDSHDRDIIVLPLRDSSLFLANASHGPDYHVLLHFEDLPDFSVAIRDQAFIKTLDNGLYSTFMSSFSTYTFGNGGQPFLFTVKNASSLQTKKEINFDLEQPEIGFAKENFIYGWRKDGNTDLVFDSLKYDDSRYELINSTETTSHKCFHNCIKAPATGEQVCFPLTLTMIDKLEFNKSPDKYEMQISVCDINECLANPCGDAGQCENTDGGYECVCDDGYSQRNSEAVCEDINECDSQEWRGNSFFVQAKRRSATLDSDGPCSEHAYCINLEGSYECECKAGYEGISCRGIECDAGHNCTDINECETFCFGENSDCVNTPGSFTCSCSTGFAFQEGECTDIDECRVSTFTCSQNSICSNNLGSYSCDCQKGFTKAANGECADIDECDYDVCEYDCRNTVGSYECVCPVGTEVAGSGKCTKVKSEVEMKDSAKMTKQLMAQMVDESMKNVVSSIDYTMNNMANFSEKVSQALSETAISLEKTIKSMVNPKMPEEDPFLELIMAHAFDMTMRKSSTMTEAMSKMAEFFEFGNIFGESNDFFALAEGQVGNLTLPNLEILQSAKTRTLSGSLRASQMNVNPFIHSLGDLSLDPNVFFIESSPSEVLFHVKKKKKVPPASLSCLSRSAVILKTFYVRNLISIFLVLVISWLAIHCAVGYQNLSVFDRDLLATSVFVSVVADVIFIPLLKSYALAVAKRAVNYPIIVIFPKLTAEYHTNPCSSTIFKSTTTALEMKKTVKRSKQRRDILKTLFKFLKLGLISGSLLGITNSIVPTGQSKFFIDSNIRQALEAGLEDVLSMKDIWTYLSKETISFIHPNHLSPNGEKLSEDNRKFAADLVNFRLGPAILKQHRNTCGIYEIGWKEKESNDTGVLQKMKESPLHSPWVSHTESVIPSDLTLQSPIEIEGCEFSTILGTSVTSGKFILGELRKNKWIDLKSSVVIFEQSFLQAHSNAFIQLRIIFELVDGGGVVSSLTIQQLRNVDLSDNTIAVSLTIFGFFLAAQIIYCLKLFTLKKLSFYSFFHFGIMCMDLSIVVIFIYRTELLRQTMATFTMNPKGTPNFGKLFLVQYHFFSLVSVSLFLHILYLIHIFSTLNIVRSYKYVIKSLRKSLSPFLGLLLPVQLGLASIVYLIFQSYSVMYNGFSHTFLLIIWQGYLRPSDMREEIETLPGDLQMLAKLIYLFLNFSMLFLVINIIITIICDENTRVRKIEHQFDWLPFTSYWTKKRAKSVFKRAKKLFTLQK</sequence>
<evidence type="ECO:0000256" key="9">
    <source>
        <dbReference type="PROSITE-ProRule" id="PRU00076"/>
    </source>
</evidence>
<comment type="subcellular location">
    <subcellularLocation>
        <location evidence="1">Membrane</location>
        <topology evidence="1">Multi-pass membrane protein</topology>
    </subcellularLocation>
</comment>
<feature type="transmembrane region" description="Helical" evidence="10">
    <location>
        <begin position="1511"/>
        <end position="1532"/>
    </location>
</feature>
<dbReference type="InterPro" id="IPR009030">
    <property type="entry name" value="Growth_fac_rcpt_cys_sf"/>
</dbReference>
<keyword evidence="3 9" id="KW-0245">EGF-like domain</keyword>
<dbReference type="PROSITE" id="PS50026">
    <property type="entry name" value="EGF_3"/>
    <property type="match status" value="4"/>
</dbReference>
<dbReference type="Pfam" id="PF07645">
    <property type="entry name" value="EGF_CA"/>
    <property type="match status" value="4"/>
</dbReference>
<feature type="domain" description="EGF-like" evidence="11">
    <location>
        <begin position="640"/>
        <end position="676"/>
    </location>
</feature>
<dbReference type="PROSITE" id="PS00010">
    <property type="entry name" value="ASX_HYDROXYL"/>
    <property type="match status" value="5"/>
</dbReference>
<evidence type="ECO:0000256" key="5">
    <source>
        <dbReference type="ARBA" id="ARBA00022737"/>
    </source>
</evidence>
<dbReference type="InterPro" id="IPR049883">
    <property type="entry name" value="NOTCH1_EGF-like"/>
</dbReference>
<feature type="transmembrane region" description="Helical" evidence="10">
    <location>
        <begin position="1323"/>
        <end position="1345"/>
    </location>
</feature>
<dbReference type="InterPro" id="IPR000152">
    <property type="entry name" value="EGF-type_Asp/Asn_hydroxyl_site"/>
</dbReference>
<reference evidence="12 13" key="1">
    <citation type="submission" date="2021-04" db="EMBL/GenBank/DDBJ databases">
        <authorList>
            <person name="Bliznina A."/>
        </authorList>
    </citation>
    <scope>NUCLEOTIDE SEQUENCE [LARGE SCALE GENOMIC DNA]</scope>
</reference>
<evidence type="ECO:0000256" key="4">
    <source>
        <dbReference type="ARBA" id="ARBA00022692"/>
    </source>
</evidence>
<dbReference type="InterPro" id="IPR050751">
    <property type="entry name" value="ECM_structural_protein"/>
</dbReference>
<dbReference type="PROSITE" id="PS00022">
    <property type="entry name" value="EGF_1"/>
    <property type="match status" value="1"/>
</dbReference>
<evidence type="ECO:0000313" key="12">
    <source>
        <dbReference type="EMBL" id="CAG5094716.1"/>
    </source>
</evidence>
<protein>
    <submittedName>
        <fullName evidence="12">Oidioi.mRNA.OKI2018_I69.XSR.g13805.t1.cds</fullName>
    </submittedName>
</protein>
<dbReference type="Pfam" id="PF20519">
    <property type="entry name" value="Polycystin_dom"/>
    <property type="match status" value="1"/>
</dbReference>
<dbReference type="SMART" id="SM00181">
    <property type="entry name" value="EGF"/>
    <property type="match status" value="5"/>
</dbReference>
<dbReference type="CDD" id="cd00054">
    <property type="entry name" value="EGF_CA"/>
    <property type="match status" value="5"/>
</dbReference>
<dbReference type="SUPFAM" id="SSF57196">
    <property type="entry name" value="EGF/Laminin"/>
    <property type="match status" value="2"/>
</dbReference>
<keyword evidence="13" id="KW-1185">Reference proteome</keyword>
<dbReference type="PROSITE" id="PS01187">
    <property type="entry name" value="EGF_CA"/>
    <property type="match status" value="2"/>
</dbReference>
<dbReference type="InterPro" id="IPR018097">
    <property type="entry name" value="EGF_Ca-bd_CS"/>
</dbReference>
<dbReference type="InterPro" id="IPR001881">
    <property type="entry name" value="EGF-like_Ca-bd_dom"/>
</dbReference>
<dbReference type="InterPro" id="IPR000742">
    <property type="entry name" value="EGF"/>
</dbReference>
<dbReference type="SUPFAM" id="SSF57184">
    <property type="entry name" value="Growth factor receptor domain"/>
    <property type="match status" value="1"/>
</dbReference>
<keyword evidence="6 10" id="KW-1133">Transmembrane helix</keyword>
<evidence type="ECO:0000313" key="13">
    <source>
        <dbReference type="Proteomes" id="UP001158576"/>
    </source>
</evidence>
<dbReference type="PANTHER" id="PTHR24034:SF89">
    <property type="entry name" value="COMPLEMENT COMPONENT C1Q RECEPTOR"/>
    <property type="match status" value="1"/>
</dbReference>